<protein>
    <submittedName>
        <fullName evidence="2">Ribonuclease BN</fullName>
        <ecNumber evidence="2">3.1.26.11</ecNumber>
    </submittedName>
</protein>
<evidence type="ECO:0000313" key="2">
    <source>
        <dbReference type="EMBL" id="ASO04162.1"/>
    </source>
</evidence>
<dbReference type="InterPro" id="IPR036866">
    <property type="entry name" value="RibonucZ/Hydroxyglut_hydro"/>
</dbReference>
<gene>
    <name evidence="2" type="ORF">AREALGSMS7_00678</name>
</gene>
<dbReference type="SMART" id="SM00849">
    <property type="entry name" value="Lactamase_B"/>
    <property type="match status" value="1"/>
</dbReference>
<feature type="domain" description="Metallo-beta-lactamase" evidence="1">
    <location>
        <begin position="51"/>
        <end position="243"/>
    </location>
</feature>
<dbReference type="GO" id="GO:0016740">
    <property type="term" value="F:transferase activity"/>
    <property type="evidence" value="ECO:0007669"/>
    <property type="project" value="TreeGrafter"/>
</dbReference>
<dbReference type="eggNOG" id="COG1237">
    <property type="taxonomic scope" value="Bacteria"/>
</dbReference>
<organism evidence="2 3">
    <name type="scientific">Arenibacter algicola</name>
    <dbReference type="NCBI Taxonomy" id="616991"/>
    <lineage>
        <taxon>Bacteria</taxon>
        <taxon>Pseudomonadati</taxon>
        <taxon>Bacteroidota</taxon>
        <taxon>Flavobacteriia</taxon>
        <taxon>Flavobacteriales</taxon>
        <taxon>Flavobacteriaceae</taxon>
        <taxon>Arenibacter</taxon>
    </lineage>
</organism>
<dbReference type="SUPFAM" id="SSF56281">
    <property type="entry name" value="Metallo-hydrolase/oxidoreductase"/>
    <property type="match status" value="1"/>
</dbReference>
<dbReference type="InterPro" id="IPR041712">
    <property type="entry name" value="DHPS-like_MBL-fold"/>
</dbReference>
<dbReference type="AlphaFoldDB" id="A0A221US90"/>
<dbReference type="CDD" id="cd07713">
    <property type="entry name" value="DHPS-like_MBL-fold"/>
    <property type="match status" value="1"/>
</dbReference>
<evidence type="ECO:0000259" key="1">
    <source>
        <dbReference type="SMART" id="SM00849"/>
    </source>
</evidence>
<dbReference type="PANTHER" id="PTHR13754:SF13">
    <property type="entry name" value="METALLO-BETA-LACTAMASE SUPERFAMILY PROTEIN (AFU_ORTHOLOGUE AFUA_3G07630)"/>
    <property type="match status" value="1"/>
</dbReference>
<dbReference type="PANTHER" id="PTHR13754">
    <property type="entry name" value="METALLO-BETA-LACTAMASE SUPERFAMILY PROTEIN"/>
    <property type="match status" value="1"/>
</dbReference>
<dbReference type="EC" id="3.1.26.11" evidence="2"/>
<dbReference type="InterPro" id="IPR052926">
    <property type="entry name" value="Metallo-beta-lactamase_dom"/>
</dbReference>
<dbReference type="GO" id="GO:0042781">
    <property type="term" value="F:3'-tRNA processing endoribonuclease activity"/>
    <property type="evidence" value="ECO:0007669"/>
    <property type="project" value="UniProtKB-EC"/>
</dbReference>
<dbReference type="STRING" id="616991.GCA_000733925_03773"/>
<dbReference type="Gene3D" id="3.60.15.10">
    <property type="entry name" value="Ribonuclease Z/Hydroxyacylglutathione hydrolase-like"/>
    <property type="match status" value="1"/>
</dbReference>
<reference evidence="2 3" key="1">
    <citation type="submission" date="2017-07" db="EMBL/GenBank/DDBJ databases">
        <title>Genome Sequence of Arenibacter algicola Strain SMS7 Isolated from a culture of the Diatom Skeletonema marinoi.</title>
        <authorList>
            <person name="Topel M."/>
            <person name="Pinder M.I.M."/>
            <person name="Johansson O.N."/>
            <person name="Kourtchenko O."/>
            <person name="Godhe A."/>
            <person name="Clarke A.K."/>
        </authorList>
    </citation>
    <scope>NUCLEOTIDE SEQUENCE [LARGE SCALE GENOMIC DNA]</scope>
    <source>
        <strain evidence="2 3">SMS7</strain>
    </source>
</reference>
<name>A0A221US90_9FLAO</name>
<accession>A0A221US90</accession>
<keyword evidence="2" id="KW-0378">Hydrolase</keyword>
<dbReference type="Proteomes" id="UP000204551">
    <property type="component" value="Chromosome"/>
</dbReference>
<dbReference type="Pfam" id="PF00753">
    <property type="entry name" value="Lactamase_B"/>
    <property type="match status" value="1"/>
</dbReference>
<sequence length="327" mass="36378">MKFALLGAMVFLGLIFIGTRPSNGHLREIKEGTITNLYDAFGNNPKLTKDFGFSCITNYRGKTILFDAGGNADIFKDNISKLNIDLSQIDIVVVSHGHFDHLNGLDYLLKINPTVKIYFPFDIFWGADVAFDATGQEPLIKDSLPTSMQYFDGGDTKFTIEQTGRFWNSNIEYIKSSKEILTGLTLIATNSSYMGYFSCYPGKGFVEGGFDQEKEACKNTNLPELSLALKTADGQVLIVGCSHTGIENILQKTQEVTQDKISLAYGGLHMLPFNREQTTKLVKVIKNEFKVEKIAPAHCTGHLAFKILSNFYGEDYIYAGLGETIEY</sequence>
<evidence type="ECO:0000313" key="3">
    <source>
        <dbReference type="Proteomes" id="UP000204551"/>
    </source>
</evidence>
<dbReference type="EMBL" id="CP022515">
    <property type="protein sequence ID" value="ASO04162.1"/>
    <property type="molecule type" value="Genomic_DNA"/>
</dbReference>
<dbReference type="InterPro" id="IPR001279">
    <property type="entry name" value="Metallo-B-lactamas"/>
</dbReference>
<proteinExistence type="predicted"/>
<dbReference type="KEGG" id="aalg:AREALGSMS7_00678"/>